<dbReference type="EMBL" id="CP038908">
    <property type="protein sequence ID" value="QGO06402.1"/>
    <property type="molecule type" value="Genomic_DNA"/>
</dbReference>
<reference evidence="1 2" key="1">
    <citation type="submission" date="2019-04" db="EMBL/GenBank/DDBJ databases">
        <title>Complete genome sequencing of Piscirickettsia salmonis strain Psal-009.</title>
        <authorList>
            <person name="Schober I."/>
            <person name="Bunk B."/>
            <person name="Sproer C."/>
            <person name="Carril G.P."/>
            <person name="Riedel T."/>
            <person name="Flores-Herrera P.A."/>
            <person name="Nourdin-Galindo G."/>
            <person name="Marshall S.H."/>
            <person name="Overmann J."/>
        </authorList>
    </citation>
    <scope>NUCLEOTIDE SEQUENCE [LARGE SCALE GENOMIC DNA]</scope>
    <source>
        <strain evidence="1 2">Psal-009</strain>
    </source>
</reference>
<gene>
    <name evidence="1" type="ORF">Psal009_02317</name>
</gene>
<keyword evidence="2" id="KW-1185">Reference proteome</keyword>
<dbReference type="AlphaFoldDB" id="A0A9Q6LTA0"/>
<dbReference type="Proteomes" id="UP000422232">
    <property type="component" value="Chromosome"/>
</dbReference>
<evidence type="ECO:0000313" key="1">
    <source>
        <dbReference type="EMBL" id="QGO06402.1"/>
    </source>
</evidence>
<organism evidence="1 2">
    <name type="scientific">Piscirickettsia salmonis</name>
    <dbReference type="NCBI Taxonomy" id="1238"/>
    <lineage>
        <taxon>Bacteria</taxon>
        <taxon>Pseudomonadati</taxon>
        <taxon>Pseudomonadota</taxon>
        <taxon>Gammaproteobacteria</taxon>
        <taxon>Thiotrichales</taxon>
        <taxon>Piscirickettsiaceae</taxon>
        <taxon>Piscirickettsia</taxon>
    </lineage>
</organism>
<proteinExistence type="predicted"/>
<sequence length="34" mass="3905">MKKYASPEKMREEGPVTHEQVAGFSLGRVTLKWL</sequence>
<evidence type="ECO:0000313" key="2">
    <source>
        <dbReference type="Proteomes" id="UP000422232"/>
    </source>
</evidence>
<name>A0A9Q6LTA0_PISSA</name>
<accession>A0A9Q6LTA0</accession>
<protein>
    <submittedName>
        <fullName evidence="1">Uncharacterized protein</fullName>
    </submittedName>
</protein>